<evidence type="ECO:0000313" key="2">
    <source>
        <dbReference type="Proteomes" id="UP000005238"/>
    </source>
</evidence>
<protein>
    <submittedName>
        <fullName evidence="1">Uncharacterized protein</fullName>
    </submittedName>
</protein>
<dbReference type="InParanoid" id="H3GPU2"/>
<reference evidence="1" key="2">
    <citation type="submission" date="2015-06" db="UniProtKB">
        <authorList>
            <consortium name="EnsemblProtists"/>
        </authorList>
    </citation>
    <scope>IDENTIFICATION</scope>
    <source>
        <strain evidence="1">Pr102</strain>
    </source>
</reference>
<dbReference type="HOGENOM" id="CLU_027764_3_0_1"/>
<dbReference type="eggNOG" id="ENOG502R8HJ">
    <property type="taxonomic scope" value="Eukaryota"/>
</dbReference>
<dbReference type="EnsemblProtists" id="Phyra78754">
    <property type="protein sequence ID" value="Phyra78754"/>
    <property type="gene ID" value="Phyra78754"/>
</dbReference>
<dbReference type="EMBL" id="DS566031">
    <property type="status" value="NOT_ANNOTATED_CDS"/>
    <property type="molecule type" value="Genomic_DNA"/>
</dbReference>
<proteinExistence type="predicted"/>
<reference evidence="2" key="1">
    <citation type="journal article" date="2006" name="Science">
        <title>Phytophthora genome sequences uncover evolutionary origins and mechanisms of pathogenesis.</title>
        <authorList>
            <person name="Tyler B.M."/>
            <person name="Tripathy S."/>
            <person name="Zhang X."/>
            <person name="Dehal P."/>
            <person name="Jiang R.H."/>
            <person name="Aerts A."/>
            <person name="Arredondo F.D."/>
            <person name="Baxter L."/>
            <person name="Bensasson D."/>
            <person name="Beynon J.L."/>
            <person name="Chapman J."/>
            <person name="Damasceno C.M."/>
            <person name="Dorrance A.E."/>
            <person name="Dou D."/>
            <person name="Dickerman A.W."/>
            <person name="Dubchak I.L."/>
            <person name="Garbelotto M."/>
            <person name="Gijzen M."/>
            <person name="Gordon S.G."/>
            <person name="Govers F."/>
            <person name="Grunwald N.J."/>
            <person name="Huang W."/>
            <person name="Ivors K.L."/>
            <person name="Jones R.W."/>
            <person name="Kamoun S."/>
            <person name="Krampis K."/>
            <person name="Lamour K.H."/>
            <person name="Lee M.K."/>
            <person name="McDonald W.H."/>
            <person name="Medina M."/>
            <person name="Meijer H.J."/>
            <person name="Nordberg E.K."/>
            <person name="Maclean D.J."/>
            <person name="Ospina-Giraldo M.D."/>
            <person name="Morris P.F."/>
            <person name="Phuntumart V."/>
            <person name="Putnam N.H."/>
            <person name="Rash S."/>
            <person name="Rose J.K."/>
            <person name="Sakihama Y."/>
            <person name="Salamov A.A."/>
            <person name="Savidor A."/>
            <person name="Scheuring C.F."/>
            <person name="Smith B.M."/>
            <person name="Sobral B.W."/>
            <person name="Terry A."/>
            <person name="Torto-Alalibo T.A."/>
            <person name="Win J."/>
            <person name="Xu Z."/>
            <person name="Zhang H."/>
            <person name="Grigoriev I.V."/>
            <person name="Rokhsar D.S."/>
            <person name="Boore J.L."/>
        </authorList>
    </citation>
    <scope>NUCLEOTIDE SEQUENCE [LARGE SCALE GENOMIC DNA]</scope>
    <source>
        <strain evidence="2">Pr102</strain>
    </source>
</reference>
<organism evidence="1 2">
    <name type="scientific">Phytophthora ramorum</name>
    <name type="common">Sudden oak death agent</name>
    <dbReference type="NCBI Taxonomy" id="164328"/>
    <lineage>
        <taxon>Eukaryota</taxon>
        <taxon>Sar</taxon>
        <taxon>Stramenopiles</taxon>
        <taxon>Oomycota</taxon>
        <taxon>Peronosporomycetes</taxon>
        <taxon>Peronosporales</taxon>
        <taxon>Peronosporaceae</taxon>
        <taxon>Phytophthora</taxon>
    </lineage>
</organism>
<dbReference type="AlphaFoldDB" id="H3GPU2"/>
<dbReference type="Proteomes" id="UP000005238">
    <property type="component" value="Unassembled WGS sequence"/>
</dbReference>
<accession>H3GPU2</accession>
<sequence>MALTTLKKNVLKRKAVRAEVEQAMTQSSIPGVDMWKAVATWELESLRRAQAEQKRLHTAVTGQTQLIKDLRKVIFKRVASKALASEDLLSNLVRIESPDAALYDAYLRELDGNYSRIDEVFRTCGLDSMAEGVACSTIGNEADDSMNQFLYMGKMLLPFDFQRMCECYWRVVSLEHRSQEREVYEDVKDPSNTVAMKYRVSKVLDTGVTICVQQRLVLRRFREANSMVLVWKLFADGEGVFKGMHSDEAGWCRMRPTNTSEGGSWMEMHVRRSSMHYRTALRQKSDARQFSEVLQLSADEDQSKIMTGLKHLMLDES</sequence>
<evidence type="ECO:0000313" key="1">
    <source>
        <dbReference type="EnsemblProtists" id="Phyra78754"/>
    </source>
</evidence>
<dbReference type="OMA" id="DINSMAQ"/>
<dbReference type="VEuPathDB" id="FungiDB:KRP22_9077"/>
<keyword evidence="2" id="KW-1185">Reference proteome</keyword>
<name>H3GPU2_PHYRM</name>
<dbReference type="VEuPathDB" id="FungiDB:KRP23_12115"/>